<dbReference type="AlphaFoldDB" id="A0A1A7W2Q0"/>
<keyword evidence="1" id="KW-0812">Transmembrane</keyword>
<evidence type="ECO:0000313" key="3">
    <source>
        <dbReference type="Proteomes" id="UP000182142"/>
    </source>
</evidence>
<sequence>MDPNFKIIGELSEQINSTAKKILPDIKGDFMEYKEFMDQVMTNVRVPNDVTTLFVLLSISGIVFLYNMSKIVSALTTHALAKILVLYMGFYLFMYRGSNGH</sequence>
<dbReference type="EMBL" id="CWHR02000016">
    <property type="protein sequence ID" value="SBO28265.1"/>
    <property type="molecule type" value="Genomic_DNA"/>
</dbReference>
<gene>
    <name evidence="2" type="ORF">PKNA1_H1_0201250</name>
</gene>
<dbReference type="VEuPathDB" id="PlasmoDB:PKNH_0201250"/>
<dbReference type="Proteomes" id="UP000182142">
    <property type="component" value="Unassembled WGS sequence"/>
</dbReference>
<evidence type="ECO:0000313" key="2">
    <source>
        <dbReference type="EMBL" id="SBO28265.1"/>
    </source>
</evidence>
<keyword evidence="1" id="KW-1133">Transmembrane helix</keyword>
<accession>A0A1A7W2Q0</accession>
<protein>
    <submittedName>
        <fullName evidence="2">Uncharacterized protein</fullName>
    </submittedName>
</protein>
<feature type="transmembrane region" description="Helical" evidence="1">
    <location>
        <begin position="50"/>
        <end position="67"/>
    </location>
</feature>
<name>A0A1A7W2Q0_PLAKH</name>
<reference evidence="3" key="1">
    <citation type="submission" date="2016-05" db="EMBL/GenBank/DDBJ databases">
        <authorList>
            <person name="Sharaf H."/>
        </authorList>
    </citation>
    <scope>NUCLEOTIDE SEQUENCE [LARGE SCALE GENOMIC DNA]</scope>
    <source>
        <strain evidence="3">H</strain>
    </source>
</reference>
<evidence type="ECO:0000256" key="1">
    <source>
        <dbReference type="SAM" id="Phobius"/>
    </source>
</evidence>
<keyword evidence="1" id="KW-0472">Membrane</keyword>
<proteinExistence type="predicted"/>
<feature type="transmembrane region" description="Helical" evidence="1">
    <location>
        <begin position="79"/>
        <end position="95"/>
    </location>
</feature>
<organism evidence="2 3">
    <name type="scientific">Plasmodium knowlesi (strain H)</name>
    <dbReference type="NCBI Taxonomy" id="5851"/>
    <lineage>
        <taxon>Eukaryota</taxon>
        <taxon>Sar</taxon>
        <taxon>Alveolata</taxon>
        <taxon>Apicomplexa</taxon>
        <taxon>Aconoidasida</taxon>
        <taxon>Haemosporida</taxon>
        <taxon>Plasmodiidae</taxon>
        <taxon>Plasmodium</taxon>
        <taxon>Plasmodium (Plasmodium)</taxon>
    </lineage>
</organism>